<evidence type="ECO:0000313" key="4">
    <source>
        <dbReference type="Proteomes" id="UP001336250"/>
    </source>
</evidence>
<keyword evidence="1" id="KW-0812">Transmembrane</keyword>
<keyword evidence="1" id="KW-1133">Transmembrane helix</keyword>
<gene>
    <name evidence="3" type="ORF">V4F39_04185</name>
</gene>
<feature type="transmembrane region" description="Helical" evidence="1">
    <location>
        <begin position="21"/>
        <end position="41"/>
    </location>
</feature>
<dbReference type="Proteomes" id="UP001336250">
    <property type="component" value="Unassembled WGS sequence"/>
</dbReference>
<dbReference type="EMBL" id="JAZIBG010000012">
    <property type="protein sequence ID" value="MEF7613099.1"/>
    <property type="molecule type" value="Genomic_DNA"/>
</dbReference>
<protein>
    <submittedName>
        <fullName evidence="3">Pilus assembly PilX N-terminal domain-containing protein</fullName>
    </submittedName>
</protein>
<dbReference type="RefSeq" id="WP_332288035.1">
    <property type="nucleotide sequence ID" value="NZ_JAZIBG010000012.1"/>
</dbReference>
<name>A0AAW9QCH4_9BURK</name>
<dbReference type="Pfam" id="PF14341">
    <property type="entry name" value="PilX_N"/>
    <property type="match status" value="1"/>
</dbReference>
<feature type="domain" description="Type 4 fimbrial biogenesis protein PilX N-terminal" evidence="2">
    <location>
        <begin position="19"/>
        <end position="70"/>
    </location>
</feature>
<evidence type="ECO:0000256" key="1">
    <source>
        <dbReference type="SAM" id="Phobius"/>
    </source>
</evidence>
<keyword evidence="1" id="KW-0472">Membrane</keyword>
<dbReference type="AlphaFoldDB" id="A0AAW9QCH4"/>
<reference evidence="3 4" key="1">
    <citation type="submission" date="2024-02" db="EMBL/GenBank/DDBJ databases">
        <title>Genome sequence of Aquincola sp. MAHUQ-54.</title>
        <authorList>
            <person name="Huq M.A."/>
        </authorList>
    </citation>
    <scope>NUCLEOTIDE SEQUENCE [LARGE SCALE GENOMIC DNA]</scope>
    <source>
        <strain evidence="3 4">MAHUQ-54</strain>
    </source>
</reference>
<proteinExistence type="predicted"/>
<accession>A0AAW9QCH4</accession>
<organism evidence="3 4">
    <name type="scientific">Aquincola agrisoli</name>
    <dbReference type="NCBI Taxonomy" id="3119538"/>
    <lineage>
        <taxon>Bacteria</taxon>
        <taxon>Pseudomonadati</taxon>
        <taxon>Pseudomonadota</taxon>
        <taxon>Betaproteobacteria</taxon>
        <taxon>Burkholderiales</taxon>
        <taxon>Sphaerotilaceae</taxon>
        <taxon>Aquincola</taxon>
    </lineage>
</organism>
<evidence type="ECO:0000259" key="2">
    <source>
        <dbReference type="Pfam" id="PF14341"/>
    </source>
</evidence>
<dbReference type="InterPro" id="IPR025746">
    <property type="entry name" value="PilX_N_dom"/>
</dbReference>
<keyword evidence="4" id="KW-1185">Reference proteome</keyword>
<sequence>MSTVRPHAPRGACRPVHQSGAATLVVVMILFFLMLLVSAYASRTLIFEQRTSANQYRSTQAFEAAQGGLEWALSMLNSERRIDTSCNPTTDPSATTFRARYLATDVVTERVTPVPASGTAFAACMRNDAGWQCQCPLTGAPALVAEANTRSAFVLRLVPPPAGAPGVMKVQVSSCSSTNDMRCFSTESVTGSEDASSLQQMQVALVRVLRAPPAAALTVVGDAAFPSGSLVQLVNIAPGGNALAIHASGSASGYQARLVLPGGTPPEAAVLDGDAALGSIPFPSRFANFSGIKQTTFRNLPGVVSLACPGGDCAAQITEAAAKGKKLFYRSGDLMLPTGTSLGTPDDPVMVVVDGRLRLEGTVQIVGLVYSTGIEWQSGTANALIRGATVVDGDCCTQVTGSPSLVYDKEVLTRLQVGAGAYARVPGSWTDRHE</sequence>
<comment type="caution">
    <text evidence="3">The sequence shown here is derived from an EMBL/GenBank/DDBJ whole genome shotgun (WGS) entry which is preliminary data.</text>
</comment>
<evidence type="ECO:0000313" key="3">
    <source>
        <dbReference type="EMBL" id="MEF7613099.1"/>
    </source>
</evidence>